<dbReference type="AlphaFoldDB" id="A0ABD0W2W0"/>
<keyword evidence="2" id="KW-1185">Reference proteome</keyword>
<proteinExistence type="predicted"/>
<reference evidence="1 2" key="1">
    <citation type="submission" date="2024-06" db="EMBL/GenBank/DDBJ databases">
        <authorList>
            <person name="Pan Q."/>
            <person name="Wen M."/>
            <person name="Jouanno E."/>
            <person name="Zahm M."/>
            <person name="Klopp C."/>
            <person name="Cabau C."/>
            <person name="Louis A."/>
            <person name="Berthelot C."/>
            <person name="Parey E."/>
            <person name="Roest Crollius H."/>
            <person name="Montfort J."/>
            <person name="Robinson-Rechavi M."/>
            <person name="Bouchez O."/>
            <person name="Lampietro C."/>
            <person name="Lopez Roques C."/>
            <person name="Donnadieu C."/>
            <person name="Postlethwait J."/>
            <person name="Bobe J."/>
            <person name="Verreycken H."/>
            <person name="Guiguen Y."/>
        </authorList>
    </citation>
    <scope>NUCLEOTIDE SEQUENCE [LARGE SCALE GENOMIC DNA]</scope>
    <source>
        <strain evidence="1">Up_M1</strain>
        <tissue evidence="1">Testis</tissue>
    </source>
</reference>
<dbReference type="EMBL" id="JAGEUA010000011">
    <property type="protein sequence ID" value="KAL0963258.1"/>
    <property type="molecule type" value="Genomic_DNA"/>
</dbReference>
<evidence type="ECO:0000313" key="2">
    <source>
        <dbReference type="Proteomes" id="UP001557470"/>
    </source>
</evidence>
<name>A0ABD0W2W0_UMBPY</name>
<evidence type="ECO:0000313" key="1">
    <source>
        <dbReference type="EMBL" id="KAL0963258.1"/>
    </source>
</evidence>
<gene>
    <name evidence="1" type="ORF">UPYG_G00351800</name>
</gene>
<protein>
    <submittedName>
        <fullName evidence="1">Uncharacterized protein</fullName>
    </submittedName>
</protein>
<organism evidence="1 2">
    <name type="scientific">Umbra pygmaea</name>
    <name type="common">Eastern mudminnow</name>
    <dbReference type="NCBI Taxonomy" id="75934"/>
    <lineage>
        <taxon>Eukaryota</taxon>
        <taxon>Metazoa</taxon>
        <taxon>Chordata</taxon>
        <taxon>Craniata</taxon>
        <taxon>Vertebrata</taxon>
        <taxon>Euteleostomi</taxon>
        <taxon>Actinopterygii</taxon>
        <taxon>Neopterygii</taxon>
        <taxon>Teleostei</taxon>
        <taxon>Protacanthopterygii</taxon>
        <taxon>Esociformes</taxon>
        <taxon>Umbridae</taxon>
        <taxon>Umbra</taxon>
    </lineage>
</organism>
<comment type="caution">
    <text evidence="1">The sequence shown here is derived from an EMBL/GenBank/DDBJ whole genome shotgun (WGS) entry which is preliminary data.</text>
</comment>
<sequence>MAFGLPFTEVIVQYFVLFAACLKEEEPLHHKGTCEPLRCLWSHGEAWRRTPWGQDLLPLLAQAFGPLEAHGSVPPFWHFKVLDPLWLPQKRRCEEMTGLSAGVAYTWEQQTLSGRSRKTNGFLSGEIKGATITQMPGEPALEKRCLMVGGVGRSRASMQLR</sequence>
<dbReference type="Proteomes" id="UP001557470">
    <property type="component" value="Unassembled WGS sequence"/>
</dbReference>
<accession>A0ABD0W2W0</accession>